<keyword evidence="7" id="KW-0067">ATP-binding</keyword>
<dbReference type="InterPro" id="IPR036097">
    <property type="entry name" value="HisK_dim/P_sf"/>
</dbReference>
<dbReference type="EMBL" id="JACHIA010000029">
    <property type="protein sequence ID" value="MBB6073757.1"/>
    <property type="molecule type" value="Genomic_DNA"/>
</dbReference>
<dbReference type="InterPro" id="IPR036890">
    <property type="entry name" value="HATPase_C_sf"/>
</dbReference>
<proteinExistence type="predicted"/>
<evidence type="ECO:0000256" key="8">
    <source>
        <dbReference type="ARBA" id="ARBA00023012"/>
    </source>
</evidence>
<protein>
    <recommendedName>
        <fullName evidence="2">histidine kinase</fullName>
        <ecNumber evidence="2">2.7.13.3</ecNumber>
    </recommendedName>
</protein>
<dbReference type="InterPro" id="IPR005467">
    <property type="entry name" value="His_kinase_dom"/>
</dbReference>
<dbReference type="InterPro" id="IPR003661">
    <property type="entry name" value="HisK_dim/P_dom"/>
</dbReference>
<evidence type="ECO:0000256" key="6">
    <source>
        <dbReference type="ARBA" id="ARBA00022777"/>
    </source>
</evidence>
<dbReference type="SUPFAM" id="SSF55874">
    <property type="entry name" value="ATPase domain of HSP90 chaperone/DNA topoisomerase II/histidine kinase"/>
    <property type="match status" value="1"/>
</dbReference>
<evidence type="ECO:0000313" key="10">
    <source>
        <dbReference type="EMBL" id="MBB6073757.1"/>
    </source>
</evidence>
<dbReference type="InterPro" id="IPR050351">
    <property type="entry name" value="BphY/WalK/GraS-like"/>
</dbReference>
<dbReference type="Pfam" id="PF00512">
    <property type="entry name" value="HisKA"/>
    <property type="match status" value="1"/>
</dbReference>
<dbReference type="Pfam" id="PF14361">
    <property type="entry name" value="RsbRD_N"/>
    <property type="match status" value="1"/>
</dbReference>
<feature type="domain" description="Histidine kinase" evidence="9">
    <location>
        <begin position="172"/>
        <end position="394"/>
    </location>
</feature>
<dbReference type="GO" id="GO:0030295">
    <property type="term" value="F:protein kinase activator activity"/>
    <property type="evidence" value="ECO:0007669"/>
    <property type="project" value="TreeGrafter"/>
</dbReference>
<dbReference type="AlphaFoldDB" id="A0A841H6N6"/>
<evidence type="ECO:0000313" key="11">
    <source>
        <dbReference type="Proteomes" id="UP000582837"/>
    </source>
</evidence>
<organism evidence="10 11">
    <name type="scientific">Longimicrobium terrae</name>
    <dbReference type="NCBI Taxonomy" id="1639882"/>
    <lineage>
        <taxon>Bacteria</taxon>
        <taxon>Pseudomonadati</taxon>
        <taxon>Gemmatimonadota</taxon>
        <taxon>Longimicrobiia</taxon>
        <taxon>Longimicrobiales</taxon>
        <taxon>Longimicrobiaceae</taxon>
        <taxon>Longimicrobium</taxon>
    </lineage>
</organism>
<reference evidence="10 11" key="1">
    <citation type="submission" date="2020-08" db="EMBL/GenBank/DDBJ databases">
        <title>Genomic Encyclopedia of Type Strains, Phase IV (KMG-IV): sequencing the most valuable type-strain genomes for metagenomic binning, comparative biology and taxonomic classification.</title>
        <authorList>
            <person name="Goeker M."/>
        </authorList>
    </citation>
    <scope>NUCLEOTIDE SEQUENCE [LARGE SCALE GENOMIC DNA]</scope>
    <source>
        <strain evidence="10 11">DSM 29007</strain>
    </source>
</reference>
<dbReference type="PANTHER" id="PTHR42878">
    <property type="entry name" value="TWO-COMPONENT HISTIDINE KINASE"/>
    <property type="match status" value="1"/>
</dbReference>
<gene>
    <name evidence="10" type="ORF">HNQ61_005435</name>
</gene>
<dbReference type="SMART" id="SM00388">
    <property type="entry name" value="HisKA"/>
    <property type="match status" value="1"/>
</dbReference>
<dbReference type="SUPFAM" id="SSF47384">
    <property type="entry name" value="Homodimeric domain of signal transducing histidine kinase"/>
    <property type="match status" value="1"/>
</dbReference>
<keyword evidence="6 10" id="KW-0418">Kinase</keyword>
<dbReference type="GO" id="GO:0000156">
    <property type="term" value="F:phosphorelay response regulator activity"/>
    <property type="evidence" value="ECO:0007669"/>
    <property type="project" value="TreeGrafter"/>
</dbReference>
<evidence type="ECO:0000259" key="9">
    <source>
        <dbReference type="PROSITE" id="PS50109"/>
    </source>
</evidence>
<keyword evidence="11" id="KW-1185">Reference proteome</keyword>
<dbReference type="RefSeq" id="WP_170035164.1">
    <property type="nucleotide sequence ID" value="NZ_JABDTL010000001.1"/>
</dbReference>
<comment type="catalytic activity">
    <reaction evidence="1">
        <text>ATP + protein L-histidine = ADP + protein N-phospho-L-histidine.</text>
        <dbReference type="EC" id="2.7.13.3"/>
    </reaction>
</comment>
<dbReference type="GO" id="GO:0005524">
    <property type="term" value="F:ATP binding"/>
    <property type="evidence" value="ECO:0007669"/>
    <property type="project" value="UniProtKB-KW"/>
</dbReference>
<dbReference type="Pfam" id="PF02518">
    <property type="entry name" value="HATPase_c"/>
    <property type="match status" value="1"/>
</dbReference>
<dbReference type="CDD" id="cd00082">
    <property type="entry name" value="HisKA"/>
    <property type="match status" value="1"/>
</dbReference>
<keyword evidence="3" id="KW-0597">Phosphoprotein</keyword>
<dbReference type="CDD" id="cd00075">
    <property type="entry name" value="HATPase"/>
    <property type="match status" value="1"/>
</dbReference>
<dbReference type="Gene3D" id="1.10.287.130">
    <property type="match status" value="1"/>
</dbReference>
<dbReference type="PRINTS" id="PR00344">
    <property type="entry name" value="BCTRLSENSOR"/>
</dbReference>
<evidence type="ECO:0000256" key="3">
    <source>
        <dbReference type="ARBA" id="ARBA00022553"/>
    </source>
</evidence>
<dbReference type="GO" id="GO:0000155">
    <property type="term" value="F:phosphorelay sensor kinase activity"/>
    <property type="evidence" value="ECO:0007669"/>
    <property type="project" value="InterPro"/>
</dbReference>
<accession>A0A841H6N6</accession>
<sequence>MDINTNCSLAHELAARMRAEADDLTRRWLDRIVARVEIEPNRVFPTEELLDHVPLLMERIGDYLENPAEDIAGDSPVIGKALELGRLRYSQGFDAHEILKEYEILGGVLFQFLVRTVDEIDHPCTRAELLACAHRLFRAVAVIQQLTTSQYLRLAAERVSEREERLRSFNRMVTHELKNRIGAVLGAGQLLADPDISADPDRRARFAAMVTQNAEGMQDVLQNLLELSRMDNDTRQQRNVPLPRVAAEVCRQLREMSQARNVAVHVDPLPEVEVNAGAVELCLTNYLSNAIKYSDPQKDTRWVRVTGTVVSTDSGARELVISVDDNGLGVPPDARGELFSRFYRAHGSTVTGVEGTGLGLSIVRETMESMGGRTWAEFDGTEGARFLLALPVRRATDRDGERAPAPA</sequence>
<dbReference type="PANTHER" id="PTHR42878:SF7">
    <property type="entry name" value="SENSOR HISTIDINE KINASE GLRK"/>
    <property type="match status" value="1"/>
</dbReference>
<dbReference type="InterPro" id="IPR025751">
    <property type="entry name" value="RsbRD_N_dom"/>
</dbReference>
<keyword evidence="4" id="KW-0808">Transferase</keyword>
<dbReference type="SMART" id="SM00387">
    <property type="entry name" value="HATPase_c"/>
    <property type="match status" value="1"/>
</dbReference>
<keyword evidence="5" id="KW-0547">Nucleotide-binding</keyword>
<dbReference type="InterPro" id="IPR003594">
    <property type="entry name" value="HATPase_dom"/>
</dbReference>
<evidence type="ECO:0000256" key="4">
    <source>
        <dbReference type="ARBA" id="ARBA00022679"/>
    </source>
</evidence>
<dbReference type="Proteomes" id="UP000582837">
    <property type="component" value="Unassembled WGS sequence"/>
</dbReference>
<name>A0A841H6N6_9BACT</name>
<evidence type="ECO:0000256" key="1">
    <source>
        <dbReference type="ARBA" id="ARBA00000085"/>
    </source>
</evidence>
<dbReference type="Gene3D" id="3.30.565.10">
    <property type="entry name" value="Histidine kinase-like ATPase, C-terminal domain"/>
    <property type="match status" value="1"/>
</dbReference>
<keyword evidence="8" id="KW-0902">Two-component regulatory system</keyword>
<evidence type="ECO:0000256" key="5">
    <source>
        <dbReference type="ARBA" id="ARBA00022741"/>
    </source>
</evidence>
<dbReference type="EC" id="2.7.13.3" evidence="2"/>
<dbReference type="PROSITE" id="PS50109">
    <property type="entry name" value="HIS_KIN"/>
    <property type="match status" value="1"/>
</dbReference>
<comment type="caution">
    <text evidence="10">The sequence shown here is derived from an EMBL/GenBank/DDBJ whole genome shotgun (WGS) entry which is preliminary data.</text>
</comment>
<evidence type="ECO:0000256" key="7">
    <source>
        <dbReference type="ARBA" id="ARBA00022840"/>
    </source>
</evidence>
<evidence type="ECO:0000256" key="2">
    <source>
        <dbReference type="ARBA" id="ARBA00012438"/>
    </source>
</evidence>
<dbReference type="InterPro" id="IPR004358">
    <property type="entry name" value="Sig_transdc_His_kin-like_C"/>
</dbReference>
<dbReference type="GO" id="GO:0007234">
    <property type="term" value="P:osmosensory signaling via phosphorelay pathway"/>
    <property type="evidence" value="ECO:0007669"/>
    <property type="project" value="TreeGrafter"/>
</dbReference>